<evidence type="ECO:0000313" key="1">
    <source>
        <dbReference type="EMBL" id="OAB45254.1"/>
    </source>
</evidence>
<dbReference type="RefSeq" id="WP_068528514.1">
    <property type="nucleotide sequence ID" value="NZ_LVJH01000003.1"/>
</dbReference>
<name>A0A168N0H9_9BACL</name>
<dbReference type="AlphaFoldDB" id="A0A168N0H9"/>
<sequence>MNKKAIIIVIIITILVVTPIVYVQANKIIYANRVTNYLLEEQKYSREEIESVEGVWGIKLPSFFSVVTFKDEPYVEYIYFAHNEVLQFGYRLTEEGKEEGITESDLKYYDPFE</sequence>
<organism evidence="1 2">
    <name type="scientific">Paenibacillus glacialis</name>
    <dbReference type="NCBI Taxonomy" id="494026"/>
    <lineage>
        <taxon>Bacteria</taxon>
        <taxon>Bacillati</taxon>
        <taxon>Bacillota</taxon>
        <taxon>Bacilli</taxon>
        <taxon>Bacillales</taxon>
        <taxon>Paenibacillaceae</taxon>
        <taxon>Paenibacillus</taxon>
    </lineage>
</organism>
<proteinExistence type="predicted"/>
<comment type="caution">
    <text evidence="1">The sequence shown here is derived from an EMBL/GenBank/DDBJ whole genome shotgun (WGS) entry which is preliminary data.</text>
</comment>
<accession>A0A168N0H9</accession>
<evidence type="ECO:0000313" key="2">
    <source>
        <dbReference type="Proteomes" id="UP000076967"/>
    </source>
</evidence>
<dbReference type="OrthoDB" id="2738731at2"/>
<dbReference type="EMBL" id="LVJH01000003">
    <property type="protein sequence ID" value="OAB45254.1"/>
    <property type="molecule type" value="Genomic_DNA"/>
</dbReference>
<protein>
    <recommendedName>
        <fullName evidence="3">DUF3139 domain-containing protein</fullName>
    </recommendedName>
</protein>
<dbReference type="InterPro" id="IPR021486">
    <property type="entry name" value="DUF3139"/>
</dbReference>
<reference evidence="1 2" key="1">
    <citation type="submission" date="2016-03" db="EMBL/GenBank/DDBJ databases">
        <title>Draft genome sequence of Paenibacillus glacialis DSM 22343.</title>
        <authorList>
            <person name="Shin S.-K."/>
            <person name="Yi H."/>
        </authorList>
    </citation>
    <scope>NUCLEOTIDE SEQUENCE [LARGE SCALE GENOMIC DNA]</scope>
    <source>
        <strain evidence="1 2">DSM 22343</strain>
    </source>
</reference>
<keyword evidence="2" id="KW-1185">Reference proteome</keyword>
<dbReference type="Proteomes" id="UP000076967">
    <property type="component" value="Unassembled WGS sequence"/>
</dbReference>
<evidence type="ECO:0008006" key="3">
    <source>
        <dbReference type="Google" id="ProtNLM"/>
    </source>
</evidence>
<dbReference type="Pfam" id="PF11337">
    <property type="entry name" value="DUF3139"/>
    <property type="match status" value="1"/>
</dbReference>
<gene>
    <name evidence="1" type="ORF">PGLA_03060</name>
</gene>